<evidence type="ECO:0000256" key="2">
    <source>
        <dbReference type="SAM" id="MobiDB-lite"/>
    </source>
</evidence>
<dbReference type="Proteomes" id="UP000243579">
    <property type="component" value="Unassembled WGS sequence"/>
</dbReference>
<dbReference type="OrthoDB" id="75798at2759"/>
<feature type="coiled-coil region" evidence="1">
    <location>
        <begin position="388"/>
        <end position="422"/>
    </location>
</feature>
<feature type="region of interest" description="Disordered" evidence="2">
    <location>
        <begin position="487"/>
        <end position="519"/>
    </location>
</feature>
<reference evidence="3 4" key="1">
    <citation type="journal article" date="2014" name="Genome Biol. Evol.">
        <title>The secreted proteins of Achlya hypogyna and Thraustotheca clavata identify the ancestral oomycete secretome and reveal gene acquisitions by horizontal gene transfer.</title>
        <authorList>
            <person name="Misner I."/>
            <person name="Blouin N."/>
            <person name="Leonard G."/>
            <person name="Richards T.A."/>
            <person name="Lane C.E."/>
        </authorList>
    </citation>
    <scope>NUCLEOTIDE SEQUENCE [LARGE SCALE GENOMIC DNA]</scope>
    <source>
        <strain evidence="3 4">ATCC 48635</strain>
    </source>
</reference>
<feature type="region of interest" description="Disordered" evidence="2">
    <location>
        <begin position="1"/>
        <end position="45"/>
    </location>
</feature>
<gene>
    <name evidence="3" type="ORF">ACHHYP_07252</name>
</gene>
<keyword evidence="4" id="KW-1185">Reference proteome</keyword>
<organism evidence="3 4">
    <name type="scientific">Achlya hypogyna</name>
    <name type="common">Oomycete</name>
    <name type="synonym">Protoachlya hypogyna</name>
    <dbReference type="NCBI Taxonomy" id="1202772"/>
    <lineage>
        <taxon>Eukaryota</taxon>
        <taxon>Sar</taxon>
        <taxon>Stramenopiles</taxon>
        <taxon>Oomycota</taxon>
        <taxon>Saprolegniomycetes</taxon>
        <taxon>Saprolegniales</taxon>
        <taxon>Achlyaceae</taxon>
        <taxon>Achlya</taxon>
    </lineage>
</organism>
<name>A0A1V9ZMC7_ACHHY</name>
<feature type="coiled-coil region" evidence="1">
    <location>
        <begin position="329"/>
        <end position="356"/>
    </location>
</feature>
<evidence type="ECO:0000313" key="3">
    <source>
        <dbReference type="EMBL" id="OQR99139.1"/>
    </source>
</evidence>
<proteinExistence type="predicted"/>
<dbReference type="AlphaFoldDB" id="A0A1V9ZMC7"/>
<sequence>MPERALPSLRRKSVHLQPVSPAAPPPRGRFLIKKPETRRASREAVPAEADSSYLVHIPREGSNRSINEVIVPDDDIMDAFVTQPAAIDFAPRVPKELQLLQKIQGRVDSAMQSYDEAMSRPVIEYDSNPDEYMPVTWKVGEILMATHEAMTMISGFSERPFMHDLDEARVLMSRDANDVVNELAKECAPGMRRINAVYRQTIALLQDMKVSSSSVKHSAFSEDLHKMIDRLQKEKAILVGQLTETANMYTSVTESIHAKDDEVKTMAEVLQAKTDELAKLRQELFVRQAEDTKKQDQDKAAALWKDKYLALTKVNQALELREKDTAVQLDAALRERATAEEANRSTQQALDKAMNQSLLDQATIREQAHRILQLDERPHRHHEPTDTSAEYEFQIKQLKEKLLAVKEQLAQTQQDHKAALERQHMELRKHFELTRGEHGFVGKNEELDTASLFPTQPKVLVLKTPPCTPPTAQTELVLAGLDEGENDTINSLSAPSLAKPEDRRSSLTGRRRTALDNQKQHIESQVEGFINDVFVAPPPIVLSPAIPDIGSTSSDAADNMLQKPGAEAYQATIAELQMQLEMDKQLAKKRYTDAMLQYRDEMAARYEKKSADLIARHKLETQQMATALQSKYHSLLEEKEVLLTQAQTALRRFYKSIDAAPSGLDKESQKGALQYQRTLKAVAKWSYMLLGAQNEEAQRQHHDQIEQLCDEIKATSLESLLPPPVEVPVHIVVERVRTPELTREPEAVVLPEVPVPAPEVKPARTLMARSSSPERPMTPPPTIYAPPGMHNIHTQVSDRDWMDPKELEALDAAHTTLPHYVLEGASVFEKSFAPEDDLMALTRDGGHRDRMHWTIPALCLNQPVPPASHVRLTKERVQALVNGYASTLAEIKARINWNKWQCVLKCLGLKRMEDVLKLDMQTSHRIEDVLVRLRRRSVAKRAGFSDTHMRLRDEQKRAWDACMDTLVTYSAASSSPSTPRLIGPLSLFSYTW</sequence>
<accession>A0A1V9ZMC7</accession>
<evidence type="ECO:0000313" key="4">
    <source>
        <dbReference type="Proteomes" id="UP000243579"/>
    </source>
</evidence>
<protein>
    <submittedName>
        <fullName evidence="3">Uncharacterized protein</fullName>
    </submittedName>
</protein>
<feature type="region of interest" description="Disordered" evidence="2">
    <location>
        <begin position="768"/>
        <end position="788"/>
    </location>
</feature>
<comment type="caution">
    <text evidence="3">The sequence shown here is derived from an EMBL/GenBank/DDBJ whole genome shotgun (WGS) entry which is preliminary data.</text>
</comment>
<dbReference type="EMBL" id="JNBR01000074">
    <property type="protein sequence ID" value="OQR99139.1"/>
    <property type="molecule type" value="Genomic_DNA"/>
</dbReference>
<keyword evidence="1" id="KW-0175">Coiled coil</keyword>
<feature type="compositionally biased region" description="Basic and acidic residues" evidence="2">
    <location>
        <begin position="33"/>
        <end position="42"/>
    </location>
</feature>
<evidence type="ECO:0000256" key="1">
    <source>
        <dbReference type="SAM" id="Coils"/>
    </source>
</evidence>
<dbReference type="STRING" id="1202772.A0A1V9ZMC7"/>